<dbReference type="STRING" id="1817892.AUK40_06530"/>
<dbReference type="GO" id="GO:0016740">
    <property type="term" value="F:transferase activity"/>
    <property type="evidence" value="ECO:0007669"/>
    <property type="project" value="UniProtKB-KW"/>
</dbReference>
<evidence type="ECO:0000313" key="3">
    <source>
        <dbReference type="Proteomes" id="UP000183245"/>
    </source>
</evidence>
<dbReference type="Gene3D" id="3.30.420.40">
    <property type="match status" value="1"/>
</dbReference>
<dbReference type="SUPFAM" id="SSF53067">
    <property type="entry name" value="Actin-like ATPase domain"/>
    <property type="match status" value="1"/>
</dbReference>
<dbReference type="Proteomes" id="UP000183245">
    <property type="component" value="Unassembled WGS sequence"/>
</dbReference>
<dbReference type="InterPro" id="IPR022496">
    <property type="entry name" value="T6A_TsaB"/>
</dbReference>
<organism evidence="2 3">
    <name type="scientific">Candidatus Wirthbacteria bacterium CG2_30_54_11</name>
    <dbReference type="NCBI Taxonomy" id="1817892"/>
    <lineage>
        <taxon>Bacteria</taxon>
        <taxon>Candidatus Wirthbacteria</taxon>
    </lineage>
</organism>
<comment type="caution">
    <text evidence="2">The sequence shown here is derived from an EMBL/GenBank/DDBJ whole genome shotgun (WGS) entry which is preliminary data.</text>
</comment>
<keyword evidence="2" id="KW-0808">Transferase</keyword>
<dbReference type="EMBL" id="MNZT01000121">
    <property type="protein sequence ID" value="OIP94924.1"/>
    <property type="molecule type" value="Genomic_DNA"/>
</dbReference>
<dbReference type="AlphaFoldDB" id="A0A1J5ICP5"/>
<protein>
    <submittedName>
        <fullName evidence="2">tRNA (Adenosine(37)-N6)-threonylcarbamoyltransferase complex dimerization subunit type 1 TsaB</fullName>
    </submittedName>
</protein>
<proteinExistence type="predicted"/>
<dbReference type="InterPro" id="IPR043129">
    <property type="entry name" value="ATPase_NBD"/>
</dbReference>
<evidence type="ECO:0000259" key="1">
    <source>
        <dbReference type="Pfam" id="PF00814"/>
    </source>
</evidence>
<sequence>MYLTINTSSDLLTVTLADKAGNILDHRTADAHLNHASLLMPTIRKILGGKETGLAGLICAQGPGSFTGIRIGLTTANALAYGFDIPIVAVSVLDAWLLYALHFFAPADASFARMHQEDLTTITSAVTLIDAGRDEAYAAIYRREKGTDPLTFASWKQTGEPHLVALPQPAPQKPAVSPALLTELTCRSIITGALKSKYADALVSSLGDDHLPLLYFDQAIDLGRELTGIGLTRFSDMKHFKDSGQIAPLYIREAQITQSKKETLA</sequence>
<evidence type="ECO:0000313" key="2">
    <source>
        <dbReference type="EMBL" id="OIP94924.1"/>
    </source>
</evidence>
<reference evidence="2 3" key="1">
    <citation type="journal article" date="2016" name="Environ. Microbiol.">
        <title>Genomic resolution of a cold subsurface aquifer community provides metabolic insights for novel microbes adapted to high CO concentrations.</title>
        <authorList>
            <person name="Probst A.J."/>
            <person name="Castelle C.J."/>
            <person name="Singh A."/>
            <person name="Brown C.T."/>
            <person name="Anantharaman K."/>
            <person name="Sharon I."/>
            <person name="Hug L.A."/>
            <person name="Burstein D."/>
            <person name="Emerson J.B."/>
            <person name="Thomas B.C."/>
            <person name="Banfield J.F."/>
        </authorList>
    </citation>
    <scope>NUCLEOTIDE SEQUENCE [LARGE SCALE GENOMIC DNA]</scope>
    <source>
        <strain evidence="2">CG2_30_54_11</strain>
    </source>
</reference>
<gene>
    <name evidence="2" type="ORF">AUK40_06530</name>
</gene>
<name>A0A1J5ICP5_9BACT</name>
<dbReference type="NCBIfam" id="TIGR03725">
    <property type="entry name" value="T6A_YeaZ"/>
    <property type="match status" value="1"/>
</dbReference>
<feature type="domain" description="Gcp-like" evidence="1">
    <location>
        <begin position="31"/>
        <end position="144"/>
    </location>
</feature>
<dbReference type="GO" id="GO:0002949">
    <property type="term" value="P:tRNA threonylcarbamoyladenosine modification"/>
    <property type="evidence" value="ECO:0007669"/>
    <property type="project" value="InterPro"/>
</dbReference>
<dbReference type="InterPro" id="IPR000905">
    <property type="entry name" value="Gcp-like_dom"/>
</dbReference>
<accession>A0A1J5ICP5</accession>
<dbReference type="Pfam" id="PF00814">
    <property type="entry name" value="TsaD"/>
    <property type="match status" value="1"/>
</dbReference>